<evidence type="ECO:0000256" key="1">
    <source>
        <dbReference type="SAM" id="MobiDB-lite"/>
    </source>
</evidence>
<keyword evidence="3" id="KW-1185">Reference proteome</keyword>
<feature type="compositionally biased region" description="Low complexity" evidence="1">
    <location>
        <begin position="178"/>
        <end position="187"/>
    </location>
</feature>
<accession>A0A8H5CC54</accession>
<organism evidence="2 3">
    <name type="scientific">Tetrapyrgos nigripes</name>
    <dbReference type="NCBI Taxonomy" id="182062"/>
    <lineage>
        <taxon>Eukaryota</taxon>
        <taxon>Fungi</taxon>
        <taxon>Dikarya</taxon>
        <taxon>Basidiomycota</taxon>
        <taxon>Agaricomycotina</taxon>
        <taxon>Agaricomycetes</taxon>
        <taxon>Agaricomycetidae</taxon>
        <taxon>Agaricales</taxon>
        <taxon>Marasmiineae</taxon>
        <taxon>Marasmiaceae</taxon>
        <taxon>Tetrapyrgos</taxon>
    </lineage>
</organism>
<name>A0A8H5CC54_9AGAR</name>
<feature type="compositionally biased region" description="Basic and acidic residues" evidence="1">
    <location>
        <begin position="202"/>
        <end position="214"/>
    </location>
</feature>
<dbReference type="OrthoDB" id="2507336at2759"/>
<feature type="region of interest" description="Disordered" evidence="1">
    <location>
        <begin position="178"/>
        <end position="458"/>
    </location>
</feature>
<evidence type="ECO:0000313" key="3">
    <source>
        <dbReference type="Proteomes" id="UP000559256"/>
    </source>
</evidence>
<feature type="region of interest" description="Disordered" evidence="1">
    <location>
        <begin position="27"/>
        <end position="83"/>
    </location>
</feature>
<reference evidence="2 3" key="1">
    <citation type="journal article" date="2020" name="ISME J.">
        <title>Uncovering the hidden diversity of litter-decomposition mechanisms in mushroom-forming fungi.</title>
        <authorList>
            <person name="Floudas D."/>
            <person name="Bentzer J."/>
            <person name="Ahren D."/>
            <person name="Johansson T."/>
            <person name="Persson P."/>
            <person name="Tunlid A."/>
        </authorList>
    </citation>
    <scope>NUCLEOTIDE SEQUENCE [LARGE SCALE GENOMIC DNA]</scope>
    <source>
        <strain evidence="2 3">CBS 291.85</strain>
    </source>
</reference>
<sequence length="574" mass="61012">MNDCIILLLSLNDSSRPTSPSRKIFAQGNALEDVPKTANTPQHRKDSSEGGTQQMRRIARSPARTDTNTYTHSYSDDSYEDSDSIDEIEATLTNVDDQLDDTEQALSTWSSSSSNPRQPTVSTGYGYTGSGTYSSSYTGSASGSYTATPGSYTGSASGSYTATPGSYTGSPSFVSLPSVFSPTSPTSGTNTQSSYPPPANDPRARLSRITERTEGTSSRPVSGTSQATTVPARPRSAFLPTTPGRGGHARSSTDYDKDLPPPGRANELIGMFEATSHSRSSSPTKTSSSYTHSQTPTSGFSLLSPPDRPSTVTGSSYTPTYTGSTSFGQSTLSPSQFTTTQQTTTQTATGTGDRSPERHTSTLRRPGQSSPRSPLASVRNIVALWKERSPTKPGQSKPASVSSGSVSPTPETRQRPLPPSEDPEGLFGLRRRASGRMSGRSLPEAENAGQRASTGSVGTEASELGRFLGVNAGETPLHLGTLYYLNVHGQPPYQWQRCQALLYHHTLLISWLAPTSSAERAPMGRAVVQLDLVNCLTVESALSLGHPRARDDVGAIAAREQDARTRATREEKGS</sequence>
<feature type="compositionally biased region" description="Polar residues" evidence="1">
    <location>
        <begin position="104"/>
        <end position="121"/>
    </location>
</feature>
<feature type="compositionally biased region" description="Low complexity" evidence="1">
    <location>
        <begin position="275"/>
        <end position="293"/>
    </location>
</feature>
<dbReference type="EMBL" id="JAACJM010000189">
    <property type="protein sequence ID" value="KAF5339034.1"/>
    <property type="molecule type" value="Genomic_DNA"/>
</dbReference>
<feature type="compositionally biased region" description="Low complexity" evidence="1">
    <location>
        <begin position="309"/>
        <end position="351"/>
    </location>
</feature>
<dbReference type="Proteomes" id="UP000559256">
    <property type="component" value="Unassembled WGS sequence"/>
</dbReference>
<feature type="compositionally biased region" description="Polar residues" evidence="1">
    <location>
        <begin position="215"/>
        <end position="229"/>
    </location>
</feature>
<dbReference type="AlphaFoldDB" id="A0A8H5CC54"/>
<gene>
    <name evidence="2" type="ORF">D9758_014100</name>
</gene>
<evidence type="ECO:0000313" key="2">
    <source>
        <dbReference type="EMBL" id="KAF5339034.1"/>
    </source>
</evidence>
<proteinExistence type="predicted"/>
<protein>
    <submittedName>
        <fullName evidence="2">Uncharacterized protein</fullName>
    </submittedName>
</protein>
<comment type="caution">
    <text evidence="2">The sequence shown here is derived from an EMBL/GenBank/DDBJ whole genome shotgun (WGS) entry which is preliminary data.</text>
</comment>
<feature type="region of interest" description="Disordered" evidence="1">
    <location>
        <begin position="104"/>
        <end position="124"/>
    </location>
</feature>